<evidence type="ECO:0000313" key="8">
    <source>
        <dbReference type="Proteomes" id="UP000199149"/>
    </source>
</evidence>
<dbReference type="PANTHER" id="PTHR33734">
    <property type="entry name" value="LYSM DOMAIN-CONTAINING GPI-ANCHORED PROTEIN 2"/>
    <property type="match status" value="1"/>
</dbReference>
<keyword evidence="3" id="KW-1133">Transmembrane helix</keyword>
<keyword evidence="4" id="KW-0472">Membrane</keyword>
<gene>
    <name evidence="7" type="ORF">SAMN05421738_11815</name>
</gene>
<dbReference type="InterPro" id="IPR001828">
    <property type="entry name" value="ANF_lig-bd_rcpt"/>
</dbReference>
<keyword evidence="5" id="KW-0732">Signal</keyword>
<dbReference type="SUPFAM" id="SSF53822">
    <property type="entry name" value="Periplasmic binding protein-like I"/>
    <property type="match status" value="1"/>
</dbReference>
<dbReference type="EMBL" id="FOUZ01000018">
    <property type="protein sequence ID" value="SFN64495.1"/>
    <property type="molecule type" value="Genomic_DNA"/>
</dbReference>
<keyword evidence="2" id="KW-0812">Transmembrane</keyword>
<dbReference type="RefSeq" id="WP_092910145.1">
    <property type="nucleotide sequence ID" value="NZ_FOUZ01000018.1"/>
</dbReference>
<dbReference type="AlphaFoldDB" id="A0A1I5APX0"/>
<dbReference type="InterPro" id="IPR036779">
    <property type="entry name" value="LysM_dom_sf"/>
</dbReference>
<accession>A0A1I5APX0</accession>
<evidence type="ECO:0000259" key="6">
    <source>
        <dbReference type="PROSITE" id="PS51782"/>
    </source>
</evidence>
<proteinExistence type="predicted"/>
<evidence type="ECO:0000256" key="3">
    <source>
        <dbReference type="ARBA" id="ARBA00022989"/>
    </source>
</evidence>
<feature type="chain" id="PRO_5011567226" evidence="5">
    <location>
        <begin position="19"/>
        <end position="619"/>
    </location>
</feature>
<dbReference type="SUPFAM" id="SSF54106">
    <property type="entry name" value="LysM domain"/>
    <property type="match status" value="4"/>
</dbReference>
<keyword evidence="8" id="KW-1185">Reference proteome</keyword>
<feature type="domain" description="LysM" evidence="6">
    <location>
        <begin position="97"/>
        <end position="141"/>
    </location>
</feature>
<dbReference type="GO" id="GO:0016020">
    <property type="term" value="C:membrane"/>
    <property type="evidence" value="ECO:0007669"/>
    <property type="project" value="UniProtKB-SubCell"/>
</dbReference>
<evidence type="ECO:0000313" key="7">
    <source>
        <dbReference type="EMBL" id="SFN64495.1"/>
    </source>
</evidence>
<dbReference type="Gene3D" id="3.40.50.2300">
    <property type="match status" value="2"/>
</dbReference>
<dbReference type="Proteomes" id="UP000199149">
    <property type="component" value="Unassembled WGS sequence"/>
</dbReference>
<dbReference type="Pfam" id="PF01476">
    <property type="entry name" value="LysM"/>
    <property type="match status" value="4"/>
</dbReference>
<feature type="signal peptide" evidence="5">
    <location>
        <begin position="1"/>
        <end position="18"/>
    </location>
</feature>
<dbReference type="PANTHER" id="PTHR33734:SF22">
    <property type="entry name" value="MEMBRANE-BOUND LYTIC MUREIN TRANSGLYCOSYLASE D"/>
    <property type="match status" value="1"/>
</dbReference>
<protein>
    <submittedName>
        <fullName evidence="7">ABC-type branched-chain amino acid transport system, substrate-binding protein</fullName>
    </submittedName>
</protein>
<dbReference type="STRING" id="684065.SAMN05421738_11815"/>
<evidence type="ECO:0000256" key="1">
    <source>
        <dbReference type="ARBA" id="ARBA00004370"/>
    </source>
</evidence>
<dbReference type="InterPro" id="IPR018392">
    <property type="entry name" value="LysM"/>
</dbReference>
<comment type="subcellular location">
    <subcellularLocation>
        <location evidence="1">Membrane</location>
    </subcellularLocation>
</comment>
<dbReference type="PROSITE" id="PS51782">
    <property type="entry name" value="LYSM"/>
    <property type="match status" value="4"/>
</dbReference>
<dbReference type="CDD" id="cd00118">
    <property type="entry name" value="LysM"/>
    <property type="match status" value="3"/>
</dbReference>
<feature type="domain" description="LysM" evidence="6">
    <location>
        <begin position="214"/>
        <end position="257"/>
    </location>
</feature>
<evidence type="ECO:0000256" key="2">
    <source>
        <dbReference type="ARBA" id="ARBA00022692"/>
    </source>
</evidence>
<organism evidence="7 8">
    <name type="scientific">Algoriella xinjiangensis</name>
    <dbReference type="NCBI Taxonomy" id="684065"/>
    <lineage>
        <taxon>Bacteria</taxon>
        <taxon>Pseudomonadati</taxon>
        <taxon>Bacteroidota</taxon>
        <taxon>Flavobacteriia</taxon>
        <taxon>Flavobacteriales</taxon>
        <taxon>Weeksellaceae</taxon>
        <taxon>Algoriella</taxon>
    </lineage>
</organism>
<sequence>MKKILALLLFVGATALYAQQKTHTVQPKETVYGISKQYGISQEELYKANPKIEKNGIHPGDLIILPTKGTTAVTPTDTKPTTEDSTTSDVFSDPNYMYITVQPKETVYNLTKKYNVSEATLTSLNPQIKERGLEIGDVIKLPKAITNKDNFAVPKGSHLIKKGETLYTLSKDYKVSVDDIYAENPTLQTSGLKEGMVISIPKKSGAVVIEENTINYTVQNGDTAYNILERYNTNLDELLRLNPEVINGLKAGMILKLPLQKNAKIIKYGKAGKLKRANDNEINIAIMLPFDVANNPQLKNSQATQFFMGAKLALTRLAKKGKNVNVKVIDTKNGSIQDILSTTDFSKTDAVIGPLNTSDVTEVAHFFDNSGIAVISPYANDDSLNSFNDLLISNPKDEVIADQIIEEITKNFAGEQVYLLTNRDDQELANYTKKELEKQLKANVVIVDNASKIVQPHDKVDGVDYYTPIITVMVGDDDNLGKQYLEKLKTFNKDNIKAYGIKSVSVYDVYSPENAKNIDAFREFGFVYSTARLINTRDTEVQSVLKDFKEIYCEFPTRYEQLGYDVTYDIVDRMNNKGDVTNNITTENTRVSSKFAYKKVSGSKAYTNDASRVVRLPKK</sequence>
<feature type="domain" description="LysM" evidence="6">
    <location>
        <begin position="21"/>
        <end position="65"/>
    </location>
</feature>
<dbReference type="SMART" id="SM00257">
    <property type="entry name" value="LysM"/>
    <property type="match status" value="4"/>
</dbReference>
<dbReference type="OrthoDB" id="2149800at2"/>
<dbReference type="CDD" id="cd06268">
    <property type="entry name" value="PBP1_ABC_transporter_LIVBP-like"/>
    <property type="match status" value="1"/>
</dbReference>
<reference evidence="8" key="1">
    <citation type="submission" date="2016-10" db="EMBL/GenBank/DDBJ databases">
        <authorList>
            <person name="Varghese N."/>
            <person name="Submissions S."/>
        </authorList>
    </citation>
    <scope>NUCLEOTIDE SEQUENCE [LARGE SCALE GENOMIC DNA]</scope>
    <source>
        <strain evidence="8">XJ109</strain>
    </source>
</reference>
<evidence type="ECO:0000256" key="4">
    <source>
        <dbReference type="ARBA" id="ARBA00023136"/>
    </source>
</evidence>
<evidence type="ECO:0000256" key="5">
    <source>
        <dbReference type="SAM" id="SignalP"/>
    </source>
</evidence>
<name>A0A1I5APX0_9FLAO</name>
<dbReference type="Gene3D" id="3.10.350.10">
    <property type="entry name" value="LysM domain"/>
    <property type="match status" value="4"/>
</dbReference>
<feature type="domain" description="LysM" evidence="6">
    <location>
        <begin position="156"/>
        <end position="200"/>
    </location>
</feature>
<dbReference type="InterPro" id="IPR028082">
    <property type="entry name" value="Peripla_BP_I"/>
</dbReference>
<dbReference type="Pfam" id="PF01094">
    <property type="entry name" value="ANF_receptor"/>
    <property type="match status" value="1"/>
</dbReference>